<dbReference type="EMBL" id="JQDR03003122">
    <property type="protein sequence ID" value="KAA0202731.1"/>
    <property type="molecule type" value="Genomic_DNA"/>
</dbReference>
<dbReference type="InterPro" id="IPR007110">
    <property type="entry name" value="Ig-like_dom"/>
</dbReference>
<dbReference type="InterPro" id="IPR013783">
    <property type="entry name" value="Ig-like_fold"/>
</dbReference>
<dbReference type="SMART" id="SM00409">
    <property type="entry name" value="IG"/>
    <property type="match status" value="1"/>
</dbReference>
<evidence type="ECO:0000256" key="1">
    <source>
        <dbReference type="ARBA" id="ARBA00023319"/>
    </source>
</evidence>
<evidence type="ECO:0000256" key="2">
    <source>
        <dbReference type="SAM" id="Phobius"/>
    </source>
</evidence>
<evidence type="ECO:0000313" key="4">
    <source>
        <dbReference type="EMBL" id="KAA0202731.1"/>
    </source>
</evidence>
<protein>
    <recommendedName>
        <fullName evidence="3">Ig-like domain-containing protein</fullName>
    </recommendedName>
</protein>
<dbReference type="GO" id="GO:0098632">
    <property type="term" value="F:cell-cell adhesion mediator activity"/>
    <property type="evidence" value="ECO:0007669"/>
    <property type="project" value="TreeGrafter"/>
</dbReference>
<dbReference type="Gene3D" id="2.60.40.10">
    <property type="entry name" value="Immunoglobulins"/>
    <property type="match status" value="1"/>
</dbReference>
<dbReference type="PANTHER" id="PTHR10075:SF100">
    <property type="entry name" value="FASCICLIN-2"/>
    <property type="match status" value="1"/>
</dbReference>
<comment type="caution">
    <text evidence="4">The sequence shown here is derived from an EMBL/GenBank/DDBJ whole genome shotgun (WGS) entry which is preliminary data.</text>
</comment>
<dbReference type="GO" id="GO:0005886">
    <property type="term" value="C:plasma membrane"/>
    <property type="evidence" value="ECO:0007669"/>
    <property type="project" value="TreeGrafter"/>
</dbReference>
<evidence type="ECO:0000259" key="3">
    <source>
        <dbReference type="PROSITE" id="PS50835"/>
    </source>
</evidence>
<name>A0A6A0HBY8_HYAAZ</name>
<sequence length="164" mass="17917">MSRSPVTLVGSSSSHSISAPPPLLLLVLVVATVMFANVLDRRAPERPTIVIEEREESVQVTVGQYFEVRCRADGYPTPRISWTRLDNQPLPAEVVVQNGLLTFQQLTRQAAGTYVCRGINEGGQAQATITIIVEGTLPEPPSRPVDTITVTVSSYYYHPSIPSQ</sequence>
<dbReference type="GO" id="GO:0007411">
    <property type="term" value="P:axon guidance"/>
    <property type="evidence" value="ECO:0007669"/>
    <property type="project" value="TreeGrafter"/>
</dbReference>
<dbReference type="SUPFAM" id="SSF48726">
    <property type="entry name" value="Immunoglobulin"/>
    <property type="match status" value="1"/>
</dbReference>
<dbReference type="Proteomes" id="UP000711488">
    <property type="component" value="Unassembled WGS sequence"/>
</dbReference>
<keyword evidence="2" id="KW-1133">Transmembrane helix</keyword>
<proteinExistence type="predicted"/>
<reference evidence="4" key="3">
    <citation type="submission" date="2019-06" db="EMBL/GenBank/DDBJ databases">
        <authorList>
            <person name="Poynton C."/>
            <person name="Hasenbein S."/>
            <person name="Benoit J.B."/>
            <person name="Sepulveda M.S."/>
            <person name="Poelchau M.F."/>
            <person name="Murali S.C."/>
            <person name="Chen S."/>
            <person name="Glastad K.M."/>
            <person name="Werren J.H."/>
            <person name="Vineis J.H."/>
            <person name="Bowen J.L."/>
            <person name="Friedrich M."/>
            <person name="Jones J."/>
            <person name="Robertson H.M."/>
            <person name="Feyereisen R."/>
            <person name="Mechler-Hickson A."/>
            <person name="Mathers N."/>
            <person name="Lee C.E."/>
            <person name="Colbourne J.K."/>
            <person name="Biales A."/>
            <person name="Johnston J.S."/>
            <person name="Wellborn G.A."/>
            <person name="Rosendale A.J."/>
            <person name="Cridge A.G."/>
            <person name="Munoz-Torres M.C."/>
            <person name="Bain P.A."/>
            <person name="Manny A.R."/>
            <person name="Major K.M."/>
            <person name="Lambert F.N."/>
            <person name="Vulpe C.D."/>
            <person name="Tuck P."/>
            <person name="Blalock B.J."/>
            <person name="Lin Y.-Y."/>
            <person name="Smith M.E."/>
            <person name="Ochoa-Acuna H."/>
            <person name="Chen M.-J.M."/>
            <person name="Childers C.P."/>
            <person name="Qu J."/>
            <person name="Dugan S."/>
            <person name="Lee S.L."/>
            <person name="Chao H."/>
            <person name="Dinh H."/>
            <person name="Han Y."/>
            <person name="Doddapaneni H."/>
            <person name="Worley K.C."/>
            <person name="Muzny D.M."/>
            <person name="Gibbs R.A."/>
            <person name="Richards S."/>
        </authorList>
    </citation>
    <scope>NUCLEOTIDE SEQUENCE</scope>
    <source>
        <strain evidence="4">HAZT.00-mixed</strain>
        <tissue evidence="4">Whole organism</tissue>
    </source>
</reference>
<gene>
    <name evidence="4" type="ORF">HAZT_HAZT012061</name>
</gene>
<dbReference type="GO" id="GO:0007156">
    <property type="term" value="P:homophilic cell adhesion via plasma membrane adhesion molecules"/>
    <property type="evidence" value="ECO:0007669"/>
    <property type="project" value="TreeGrafter"/>
</dbReference>
<dbReference type="PROSITE" id="PS50835">
    <property type="entry name" value="IG_LIKE"/>
    <property type="match status" value="1"/>
</dbReference>
<dbReference type="InterPro" id="IPR036179">
    <property type="entry name" value="Ig-like_dom_sf"/>
</dbReference>
<keyword evidence="2" id="KW-0812">Transmembrane</keyword>
<dbReference type="GO" id="GO:0070593">
    <property type="term" value="P:dendrite self-avoidance"/>
    <property type="evidence" value="ECO:0007669"/>
    <property type="project" value="TreeGrafter"/>
</dbReference>
<dbReference type="AlphaFoldDB" id="A0A6A0HBY8"/>
<dbReference type="SMART" id="SM00408">
    <property type="entry name" value="IGc2"/>
    <property type="match status" value="1"/>
</dbReference>
<dbReference type="PANTHER" id="PTHR10075">
    <property type="entry name" value="BASIGIN RELATED"/>
    <property type="match status" value="1"/>
</dbReference>
<keyword evidence="1" id="KW-0393">Immunoglobulin domain</keyword>
<reference evidence="4" key="1">
    <citation type="submission" date="2014-08" db="EMBL/GenBank/DDBJ databases">
        <authorList>
            <person name="Murali S."/>
            <person name="Richards S."/>
            <person name="Bandaranaike D."/>
            <person name="Bellair M."/>
            <person name="Blankenburg K."/>
            <person name="Chao H."/>
            <person name="Dinh H."/>
            <person name="Doddapaneni H."/>
            <person name="Dugan-Rocha S."/>
            <person name="Elkadiri S."/>
            <person name="Gnanaolivu R."/>
            <person name="Hughes D."/>
            <person name="Lee S."/>
            <person name="Li M."/>
            <person name="Ming W."/>
            <person name="Munidasa M."/>
            <person name="Muniz J."/>
            <person name="Nguyen L."/>
            <person name="Osuji N."/>
            <person name="Pu L.-L."/>
            <person name="Puazo M."/>
            <person name="Skinner E."/>
            <person name="Qu C."/>
            <person name="Quiroz J."/>
            <person name="Raj R."/>
            <person name="Weissenberger G."/>
            <person name="Xin Y."/>
            <person name="Zou X."/>
            <person name="Han Y."/>
            <person name="Worley K."/>
            <person name="Muzny D."/>
            <person name="Gibbs R."/>
        </authorList>
    </citation>
    <scope>NUCLEOTIDE SEQUENCE</scope>
    <source>
        <strain evidence="4">HAZT.00-mixed</strain>
        <tissue evidence="4">Whole organism</tissue>
    </source>
</reference>
<dbReference type="Pfam" id="PF13927">
    <property type="entry name" value="Ig_3"/>
    <property type="match status" value="1"/>
</dbReference>
<reference evidence="4" key="2">
    <citation type="journal article" date="2018" name="Environ. Sci. Technol.">
        <title>The Toxicogenome of Hyalella azteca: A Model for Sediment Ecotoxicology and Evolutionary Toxicology.</title>
        <authorList>
            <person name="Poynton H.C."/>
            <person name="Hasenbein S."/>
            <person name="Benoit J.B."/>
            <person name="Sepulveda M.S."/>
            <person name="Poelchau M.F."/>
            <person name="Hughes D.S.T."/>
            <person name="Murali S.C."/>
            <person name="Chen S."/>
            <person name="Glastad K.M."/>
            <person name="Goodisman M.A.D."/>
            <person name="Werren J.H."/>
            <person name="Vineis J.H."/>
            <person name="Bowen J.L."/>
            <person name="Friedrich M."/>
            <person name="Jones J."/>
            <person name="Robertson H.M."/>
            <person name="Feyereisen R."/>
            <person name="Mechler-Hickson A."/>
            <person name="Mathers N."/>
            <person name="Lee C.E."/>
            <person name="Colbourne J.K."/>
            <person name="Biales A."/>
            <person name="Johnston J.S."/>
            <person name="Wellborn G.A."/>
            <person name="Rosendale A.J."/>
            <person name="Cridge A.G."/>
            <person name="Munoz-Torres M.C."/>
            <person name="Bain P.A."/>
            <person name="Manny A.R."/>
            <person name="Major K.M."/>
            <person name="Lambert F.N."/>
            <person name="Vulpe C.D."/>
            <person name="Tuck P."/>
            <person name="Blalock B.J."/>
            <person name="Lin Y.Y."/>
            <person name="Smith M.E."/>
            <person name="Ochoa-Acuna H."/>
            <person name="Chen M.M."/>
            <person name="Childers C.P."/>
            <person name="Qu J."/>
            <person name="Dugan S."/>
            <person name="Lee S.L."/>
            <person name="Chao H."/>
            <person name="Dinh H."/>
            <person name="Han Y."/>
            <person name="Doddapaneni H."/>
            <person name="Worley K.C."/>
            <person name="Muzny D.M."/>
            <person name="Gibbs R.A."/>
            <person name="Richards S."/>
        </authorList>
    </citation>
    <scope>NUCLEOTIDE SEQUENCE</scope>
    <source>
        <strain evidence="4">HAZT.00-mixed</strain>
        <tissue evidence="4">Whole organism</tissue>
    </source>
</reference>
<keyword evidence="2" id="KW-0472">Membrane</keyword>
<feature type="transmembrane region" description="Helical" evidence="2">
    <location>
        <begin position="20"/>
        <end position="39"/>
    </location>
</feature>
<dbReference type="GO" id="GO:0030424">
    <property type="term" value="C:axon"/>
    <property type="evidence" value="ECO:0007669"/>
    <property type="project" value="TreeGrafter"/>
</dbReference>
<organism evidence="4">
    <name type="scientific">Hyalella azteca</name>
    <name type="common">Amphipod</name>
    <dbReference type="NCBI Taxonomy" id="294128"/>
    <lineage>
        <taxon>Eukaryota</taxon>
        <taxon>Metazoa</taxon>
        <taxon>Ecdysozoa</taxon>
        <taxon>Arthropoda</taxon>
        <taxon>Crustacea</taxon>
        <taxon>Multicrustacea</taxon>
        <taxon>Malacostraca</taxon>
        <taxon>Eumalacostraca</taxon>
        <taxon>Peracarida</taxon>
        <taxon>Amphipoda</taxon>
        <taxon>Senticaudata</taxon>
        <taxon>Talitrida</taxon>
        <taxon>Talitroidea</taxon>
        <taxon>Hyalellidae</taxon>
        <taxon>Hyalella</taxon>
    </lineage>
</organism>
<dbReference type="InterPro" id="IPR003599">
    <property type="entry name" value="Ig_sub"/>
</dbReference>
<accession>A0A6A0HBY8</accession>
<dbReference type="InterPro" id="IPR003598">
    <property type="entry name" value="Ig_sub2"/>
</dbReference>
<feature type="domain" description="Ig-like" evidence="3">
    <location>
        <begin position="47"/>
        <end position="130"/>
    </location>
</feature>